<protein>
    <recommendedName>
        <fullName evidence="3">SH3 domain-containing protein</fullName>
    </recommendedName>
</protein>
<sequence>MQRKTDLSDAVVDHMIAKTRDCLHPNPALRAKVVVNNKIMGTKRERYEHPELDLADSMTKYGNQLGKSSRFGQFGRRGKDTERVDTNQSADHRECMASRRKLEGRRLDYDCMKRKKSKGCHVADTDMKSSENKYNESYKLASLAMENLLDTEEDQMQHLSALSQALYDYHNCANVLRSLTTRLKGRTEPKSAVDLVTDVWAMTVNKSTEAVVQYNGVMGLMKLNGDINHKINTNDIFAKSRSIATKSGNQLRNISQNISQQPLRQEKPKCRALYDFESISSDKLSLKEGDVIELKNEWIIIGLMAYLTEESVYFP</sequence>
<dbReference type="SUPFAM" id="SSF103657">
    <property type="entry name" value="BAR/IMD domain-like"/>
    <property type="match status" value="1"/>
</dbReference>
<evidence type="ECO:0000256" key="1">
    <source>
        <dbReference type="ARBA" id="ARBA00022443"/>
    </source>
</evidence>
<evidence type="ECO:0000313" key="4">
    <source>
        <dbReference type="EMBL" id="CAD7657134.1"/>
    </source>
</evidence>
<keyword evidence="1 2" id="KW-0728">SH3 domain</keyword>
<dbReference type="Gene3D" id="2.30.30.40">
    <property type="entry name" value="SH3 Domains"/>
    <property type="match status" value="1"/>
</dbReference>
<name>A0A7R9MDF7_9ACAR</name>
<keyword evidence="5" id="KW-1185">Reference proteome</keyword>
<dbReference type="SUPFAM" id="SSF50044">
    <property type="entry name" value="SH3-domain"/>
    <property type="match status" value="1"/>
</dbReference>
<evidence type="ECO:0000256" key="2">
    <source>
        <dbReference type="PROSITE-ProRule" id="PRU00192"/>
    </source>
</evidence>
<dbReference type="EMBL" id="CAJPVJ010012432">
    <property type="protein sequence ID" value="CAG2174320.1"/>
    <property type="molecule type" value="Genomic_DNA"/>
</dbReference>
<dbReference type="Pfam" id="PF00018">
    <property type="entry name" value="SH3_1"/>
    <property type="match status" value="1"/>
</dbReference>
<dbReference type="EMBL" id="OC927257">
    <property type="protein sequence ID" value="CAD7657134.1"/>
    <property type="molecule type" value="Genomic_DNA"/>
</dbReference>
<reference evidence="4" key="1">
    <citation type="submission" date="2020-11" db="EMBL/GenBank/DDBJ databases">
        <authorList>
            <person name="Tran Van P."/>
        </authorList>
    </citation>
    <scope>NUCLEOTIDE SEQUENCE</scope>
</reference>
<dbReference type="GO" id="GO:0005737">
    <property type="term" value="C:cytoplasm"/>
    <property type="evidence" value="ECO:0007669"/>
    <property type="project" value="InterPro"/>
</dbReference>
<dbReference type="InterPro" id="IPR001452">
    <property type="entry name" value="SH3_domain"/>
</dbReference>
<accession>A0A7R9MDF7</accession>
<dbReference type="PROSITE" id="PS50002">
    <property type="entry name" value="SH3"/>
    <property type="match status" value="1"/>
</dbReference>
<evidence type="ECO:0000313" key="5">
    <source>
        <dbReference type="Proteomes" id="UP000728032"/>
    </source>
</evidence>
<feature type="domain" description="SH3" evidence="3">
    <location>
        <begin position="265"/>
        <end position="315"/>
    </location>
</feature>
<proteinExistence type="predicted"/>
<dbReference type="Gene3D" id="1.20.1270.60">
    <property type="entry name" value="Arfaptin homology (AH) domain/BAR domain"/>
    <property type="match status" value="2"/>
</dbReference>
<dbReference type="Proteomes" id="UP000728032">
    <property type="component" value="Unassembled WGS sequence"/>
</dbReference>
<organism evidence="4">
    <name type="scientific">Oppiella nova</name>
    <dbReference type="NCBI Taxonomy" id="334625"/>
    <lineage>
        <taxon>Eukaryota</taxon>
        <taxon>Metazoa</taxon>
        <taxon>Ecdysozoa</taxon>
        <taxon>Arthropoda</taxon>
        <taxon>Chelicerata</taxon>
        <taxon>Arachnida</taxon>
        <taxon>Acari</taxon>
        <taxon>Acariformes</taxon>
        <taxon>Sarcoptiformes</taxon>
        <taxon>Oribatida</taxon>
        <taxon>Brachypylina</taxon>
        <taxon>Oppioidea</taxon>
        <taxon>Oppiidae</taxon>
        <taxon>Oppiella</taxon>
    </lineage>
</organism>
<dbReference type="SMART" id="SM00721">
    <property type="entry name" value="BAR"/>
    <property type="match status" value="1"/>
</dbReference>
<gene>
    <name evidence="4" type="ORF">ONB1V03_LOCUS13766</name>
</gene>
<dbReference type="InterPro" id="IPR004148">
    <property type="entry name" value="BAR_dom"/>
</dbReference>
<evidence type="ECO:0000259" key="3">
    <source>
        <dbReference type="PROSITE" id="PS50002"/>
    </source>
</evidence>
<dbReference type="AlphaFoldDB" id="A0A7R9MDF7"/>
<dbReference type="InterPro" id="IPR027267">
    <property type="entry name" value="AH/BAR_dom_sf"/>
</dbReference>
<dbReference type="Pfam" id="PF03114">
    <property type="entry name" value="BAR"/>
    <property type="match status" value="2"/>
</dbReference>
<dbReference type="InterPro" id="IPR036028">
    <property type="entry name" value="SH3-like_dom_sf"/>
</dbReference>
<dbReference type="OrthoDB" id="443981at2759"/>